<feature type="compositionally biased region" description="Low complexity" evidence="5">
    <location>
        <begin position="120"/>
        <end position="164"/>
    </location>
</feature>
<feature type="domain" description="Gram-positive cocci surface proteins LPxTG" evidence="7">
    <location>
        <begin position="899"/>
        <end position="934"/>
    </location>
</feature>
<keyword evidence="1" id="KW-0134">Cell wall</keyword>
<dbReference type="RefSeq" id="WP_274261069.1">
    <property type="nucleotide sequence ID" value="NZ_CP117884.1"/>
</dbReference>
<evidence type="ECO:0000256" key="4">
    <source>
        <dbReference type="ARBA" id="ARBA00023088"/>
    </source>
</evidence>
<feature type="compositionally biased region" description="Polar residues" evidence="5">
    <location>
        <begin position="165"/>
        <end position="177"/>
    </location>
</feature>
<evidence type="ECO:0000256" key="5">
    <source>
        <dbReference type="SAM" id="MobiDB-lite"/>
    </source>
</evidence>
<dbReference type="EMBL" id="CP117884">
    <property type="protein sequence ID" value="WDF83124.1"/>
    <property type="molecule type" value="Genomic_DNA"/>
</dbReference>
<name>A0ABY7WVN7_9LACO</name>
<protein>
    <submittedName>
        <fullName evidence="8">KxYKxGKxW signal peptide domain-containing protein</fullName>
    </submittedName>
</protein>
<evidence type="ECO:0000259" key="7">
    <source>
        <dbReference type="PROSITE" id="PS50847"/>
    </source>
</evidence>
<keyword evidence="6" id="KW-0812">Transmembrane</keyword>
<evidence type="ECO:0000256" key="3">
    <source>
        <dbReference type="ARBA" id="ARBA00022729"/>
    </source>
</evidence>
<dbReference type="NCBIfam" id="TIGR03715">
    <property type="entry name" value="KxYKxGKxW"/>
    <property type="match status" value="1"/>
</dbReference>
<keyword evidence="6" id="KW-1133">Transmembrane helix</keyword>
<dbReference type="InterPro" id="IPR022263">
    <property type="entry name" value="KxYKxGKxW"/>
</dbReference>
<feature type="region of interest" description="Disordered" evidence="5">
    <location>
        <begin position="790"/>
        <end position="868"/>
    </location>
</feature>
<proteinExistence type="predicted"/>
<evidence type="ECO:0000256" key="6">
    <source>
        <dbReference type="SAM" id="Phobius"/>
    </source>
</evidence>
<dbReference type="InterPro" id="IPR019931">
    <property type="entry name" value="LPXTG_anchor"/>
</dbReference>
<dbReference type="NCBIfam" id="TIGR01167">
    <property type="entry name" value="LPXTG_anchor"/>
    <property type="match status" value="1"/>
</dbReference>
<dbReference type="Proteomes" id="UP001220377">
    <property type="component" value="Chromosome"/>
</dbReference>
<feature type="compositionally biased region" description="Low complexity" evidence="5">
    <location>
        <begin position="796"/>
        <end position="816"/>
    </location>
</feature>
<sequence>MSKQIVNKHERMRRATAERQERYRMYKDGRNWVIAGMAALTFAVLGIQQTTTYADTEAPAVATTESTQQDDNNVATLKSSDTKQTDTNVPDAGSDTSKQAETTSNQTQQNDSQNDEAVTDKTANAADTDATEKTQPAPAAEAKSSEPAAKSAATTTTAAPVATTNDNSASKSDTTNLGDVTSAQVNAAKAAAKAKFEATGVAQKVTAVDSGAAVTGQVTIEYVDDKGQQIVLSAEEQNGLTNNGKSTSATFVGGNLVLSTTVPADKVTTKTVLSRYFQLTLPGYTWVNTDSDQTYAAVGTPKTIEDHYKANATPTQTTGTTPVAQGVTGQATVEYVDENDHQITLTPAEQRDLKNGATSIVDGNLVVTSKLPADLLAEHPNVPSSYFQLTLPGYTWVQTDADQAFATDGSTKIIKDHYKTNATSIQTTGTTPSVDNTVDGAVTVKYVDADTGDEIDFNSTNSSMPIPATQINGEYTATISVPESKFDQQHVSPKIAATQLIGYQYMGNDAADLSYAPSNAAKPKVITAKYEKLAPLTVNYVNEDDPSDIIYHVTVVANDPANQLLGGEDYDITNYIPTFYGYEYDASRTNQSALTGQFEGGPAKSINIVYKKTNDAVSKGSLFIDDYLGTTVVLSNDQQVGMKTVNPGIVYGATAIQDGAVVTSRTKNGAVTSYQNYTVLFAVGQHTLGLQVMPGFYSLANQPVEVRFVDAASNTTLNAISMGDYNTSENIIPSGSYNTDSDKAVIAEQNQLAKQNYQLVKVLGNKVGVYDPVHRVVYYYYEKPASVTTGSTTGIDTSFPTTTDETPTSQPDQTQPAVTPVQAPSGPDLNSENEPDLPSTFGATSTATNVKNTNQGTLPDTFGGQQGRNTMNAQQVASADSQHQQLVRDLSNKVSSNSLPQTGETKSSITSIIGLALASLFGIFGLGIKHRKAN</sequence>
<feature type="compositionally biased region" description="Polar residues" evidence="5">
    <location>
        <begin position="63"/>
        <end position="79"/>
    </location>
</feature>
<dbReference type="PANTHER" id="PTHR18898">
    <property type="entry name" value="NUCLEOPROTEIN TPR-RELATED"/>
    <property type="match status" value="1"/>
</dbReference>
<evidence type="ECO:0000256" key="1">
    <source>
        <dbReference type="ARBA" id="ARBA00022512"/>
    </source>
</evidence>
<dbReference type="Pfam" id="PF00746">
    <property type="entry name" value="Gram_pos_anchor"/>
    <property type="match status" value="1"/>
</dbReference>
<feature type="region of interest" description="Disordered" evidence="5">
    <location>
        <begin position="58"/>
        <end position="177"/>
    </location>
</feature>
<keyword evidence="2" id="KW-0964">Secreted</keyword>
<evidence type="ECO:0000313" key="9">
    <source>
        <dbReference type="Proteomes" id="UP001220377"/>
    </source>
</evidence>
<dbReference type="PANTHER" id="PTHR18898:SF2">
    <property type="entry name" value="NUCLEOPROTEIN TPR"/>
    <property type="match status" value="1"/>
</dbReference>
<dbReference type="Pfam" id="PF19258">
    <property type="entry name" value="KxYKxGKxW_sig"/>
    <property type="match status" value="1"/>
</dbReference>
<evidence type="ECO:0000256" key="2">
    <source>
        <dbReference type="ARBA" id="ARBA00022525"/>
    </source>
</evidence>
<dbReference type="PROSITE" id="PS50847">
    <property type="entry name" value="GRAM_POS_ANCHORING"/>
    <property type="match status" value="1"/>
</dbReference>
<keyword evidence="9" id="KW-1185">Reference proteome</keyword>
<feature type="compositionally biased region" description="Low complexity" evidence="5">
    <location>
        <begin position="102"/>
        <end position="112"/>
    </location>
</feature>
<organism evidence="8 9">
    <name type="scientific">Lacticaseibacillus pabuli</name>
    <dbReference type="NCBI Taxonomy" id="3025672"/>
    <lineage>
        <taxon>Bacteria</taxon>
        <taxon>Bacillati</taxon>
        <taxon>Bacillota</taxon>
        <taxon>Bacilli</taxon>
        <taxon>Lactobacillales</taxon>
        <taxon>Lactobacillaceae</taxon>
        <taxon>Lacticaseibacillus</taxon>
    </lineage>
</organism>
<keyword evidence="4" id="KW-0572">Peptidoglycan-anchor</keyword>
<gene>
    <name evidence="8" type="ORF">PQ472_02500</name>
</gene>
<evidence type="ECO:0000313" key="8">
    <source>
        <dbReference type="EMBL" id="WDF83124.1"/>
    </source>
</evidence>
<keyword evidence="6" id="KW-0472">Membrane</keyword>
<feature type="compositionally biased region" description="Polar residues" evidence="5">
    <location>
        <begin position="841"/>
        <end position="858"/>
    </location>
</feature>
<keyword evidence="3" id="KW-0732">Signal</keyword>
<feature type="transmembrane region" description="Helical" evidence="6">
    <location>
        <begin position="909"/>
        <end position="928"/>
    </location>
</feature>
<reference evidence="8 9" key="1">
    <citation type="submission" date="2023-02" db="EMBL/GenBank/DDBJ databases">
        <title>Genome sequence of Lacticaseibacillus sp. KACC 23028.</title>
        <authorList>
            <person name="Kim S."/>
            <person name="Heo J."/>
            <person name="Kwon S.-W."/>
        </authorList>
    </citation>
    <scope>NUCLEOTIDE SEQUENCE [LARGE SCALE GENOMIC DNA]</scope>
    <source>
        <strain evidence="8 9">KACC 23028</strain>
    </source>
</reference>
<accession>A0ABY7WVN7</accession>